<dbReference type="FunFam" id="3.60.15.10:FF:000030">
    <property type="entry name" value="Metallo-beta-lactamase family protein"/>
    <property type="match status" value="1"/>
</dbReference>
<proteinExistence type="predicted"/>
<dbReference type="SMART" id="SM00849">
    <property type="entry name" value="Lactamase_B"/>
    <property type="match status" value="1"/>
</dbReference>
<feature type="domain" description="Rhodanese" evidence="2">
    <location>
        <begin position="274"/>
        <end position="365"/>
    </location>
</feature>
<dbReference type="RefSeq" id="WP_129436604.1">
    <property type="nucleotide sequence ID" value="NZ_SBKO01000006.1"/>
</dbReference>
<dbReference type="GO" id="GO:0070813">
    <property type="term" value="P:hydrogen sulfide metabolic process"/>
    <property type="evidence" value="ECO:0007669"/>
    <property type="project" value="TreeGrafter"/>
</dbReference>
<protein>
    <submittedName>
        <fullName evidence="3">MBL fold metallo-hydrolase</fullName>
    </submittedName>
</protein>
<dbReference type="PANTHER" id="PTHR43084:SF1">
    <property type="entry name" value="PERSULFIDE DIOXYGENASE ETHE1, MITOCHONDRIAL"/>
    <property type="match status" value="1"/>
</dbReference>
<reference evidence="4" key="1">
    <citation type="submission" date="2019-01" db="EMBL/GenBank/DDBJ databases">
        <title>Cytophagaceae bacterium strain CAR-16.</title>
        <authorList>
            <person name="Chen W.-M."/>
        </authorList>
    </citation>
    <scope>NUCLEOTIDE SEQUENCE [LARGE SCALE GENOMIC DNA]</scope>
    <source>
        <strain evidence="4">LLJ-11</strain>
    </source>
</reference>
<dbReference type="EMBL" id="SBKO01000006">
    <property type="protein sequence ID" value="RXR16326.1"/>
    <property type="molecule type" value="Genomic_DNA"/>
</dbReference>
<evidence type="ECO:0000256" key="1">
    <source>
        <dbReference type="ARBA" id="ARBA00022723"/>
    </source>
</evidence>
<evidence type="ECO:0000259" key="2">
    <source>
        <dbReference type="PROSITE" id="PS50206"/>
    </source>
</evidence>
<dbReference type="CDD" id="cd00158">
    <property type="entry name" value="RHOD"/>
    <property type="match status" value="2"/>
</dbReference>
<dbReference type="Pfam" id="PF00753">
    <property type="entry name" value="Lactamase_B"/>
    <property type="match status" value="1"/>
</dbReference>
<dbReference type="GO" id="GO:0006749">
    <property type="term" value="P:glutathione metabolic process"/>
    <property type="evidence" value="ECO:0007669"/>
    <property type="project" value="InterPro"/>
</dbReference>
<dbReference type="PROSITE" id="PS50206">
    <property type="entry name" value="RHODANESE_3"/>
    <property type="match status" value="2"/>
</dbReference>
<dbReference type="Pfam" id="PF00581">
    <property type="entry name" value="Rhodanese"/>
    <property type="match status" value="2"/>
</dbReference>
<dbReference type="Gene3D" id="3.60.15.10">
    <property type="entry name" value="Ribonuclease Z/Hydroxyacylglutathione hydrolase-like"/>
    <property type="match status" value="1"/>
</dbReference>
<feature type="domain" description="Rhodanese" evidence="2">
    <location>
        <begin position="379"/>
        <end position="467"/>
    </location>
</feature>
<sequence>MKNINFNIEQIYTGCLAQGAYYIISNGEAAIIDPLREIHPYLDRLERDEVKLKYIFETHFHADFVSGHLDLSKVTGAPIVYGPTAKPEFEAIIAEDNQIFEIGNIKIKALHTPGHTLESTTYLLIDENGKEHAIFSGDTLFIGDVGRPDLAQKAATMTQEQLAGTLFHSLRNKIMTLPNDVIVYPAHGAGSACGKNMSKETISTIGEQKEKNYALRANMTESEFVIEVLNGLTPPPAYFGMNVAMNKTGYNSFESVLNKGMKALTASEFETIAEEFDALILDTRNPAEFYLDYIPQSINIGIGGDFAPWVGALIGDVKQPILIVTDAGKEEETVTRLSRVGFDNILGHLQGGFATWKAAEKETDAIKRITAQQFAAEVNIDTDKVIDVRKEGEYSAEHLDEAYSKPLAYINNWINEIDPKEHFYIHCAGGYRSMIAASILQARGYRNFTEIEGGFNAIAKTDLPKSDFVCQSKVL</sequence>
<name>A0A4Q1JZZ9_9FLAO</name>
<evidence type="ECO:0000313" key="3">
    <source>
        <dbReference type="EMBL" id="RXR16326.1"/>
    </source>
</evidence>
<keyword evidence="4" id="KW-1185">Reference proteome</keyword>
<dbReference type="GO" id="GO:0016787">
    <property type="term" value="F:hydrolase activity"/>
    <property type="evidence" value="ECO:0007669"/>
    <property type="project" value="UniProtKB-KW"/>
</dbReference>
<accession>A0A4Q1JZZ9</accession>
<comment type="caution">
    <text evidence="3">The sequence shown here is derived from an EMBL/GenBank/DDBJ whole genome shotgun (WGS) entry which is preliminary data.</text>
</comment>
<dbReference type="GO" id="GO:0046872">
    <property type="term" value="F:metal ion binding"/>
    <property type="evidence" value="ECO:0007669"/>
    <property type="project" value="UniProtKB-KW"/>
</dbReference>
<dbReference type="InterPro" id="IPR001279">
    <property type="entry name" value="Metallo-B-lactamas"/>
</dbReference>
<dbReference type="PANTHER" id="PTHR43084">
    <property type="entry name" value="PERSULFIDE DIOXYGENASE ETHE1"/>
    <property type="match status" value="1"/>
</dbReference>
<dbReference type="AlphaFoldDB" id="A0A4Q1JZZ9"/>
<dbReference type="GO" id="GO:0050313">
    <property type="term" value="F:sulfur dioxygenase activity"/>
    <property type="evidence" value="ECO:0007669"/>
    <property type="project" value="InterPro"/>
</dbReference>
<dbReference type="InterPro" id="IPR051682">
    <property type="entry name" value="Mito_Persulfide_Diox"/>
</dbReference>
<dbReference type="OrthoDB" id="9784009at2"/>
<keyword evidence="1" id="KW-0479">Metal-binding</keyword>
<evidence type="ECO:0000313" key="4">
    <source>
        <dbReference type="Proteomes" id="UP000290283"/>
    </source>
</evidence>
<dbReference type="Proteomes" id="UP000290283">
    <property type="component" value="Unassembled WGS sequence"/>
</dbReference>
<keyword evidence="3" id="KW-0378">Hydrolase</keyword>
<dbReference type="CDD" id="cd07724">
    <property type="entry name" value="POD-like_MBL-fold"/>
    <property type="match status" value="1"/>
</dbReference>
<dbReference type="InterPro" id="IPR036866">
    <property type="entry name" value="RibonucZ/Hydroxyglut_hydro"/>
</dbReference>
<dbReference type="SMART" id="SM00450">
    <property type="entry name" value="RHOD"/>
    <property type="match status" value="2"/>
</dbReference>
<dbReference type="InterPro" id="IPR036873">
    <property type="entry name" value="Rhodanese-like_dom_sf"/>
</dbReference>
<dbReference type="SUPFAM" id="SSF52821">
    <property type="entry name" value="Rhodanese/Cell cycle control phosphatase"/>
    <property type="match status" value="2"/>
</dbReference>
<organism evidence="3 4">
    <name type="scientific">Flavobacterium amnicola</name>
    <dbReference type="NCBI Taxonomy" id="2506422"/>
    <lineage>
        <taxon>Bacteria</taxon>
        <taxon>Pseudomonadati</taxon>
        <taxon>Bacteroidota</taxon>
        <taxon>Flavobacteriia</taxon>
        <taxon>Flavobacteriales</taxon>
        <taxon>Flavobacteriaceae</taxon>
        <taxon>Flavobacterium</taxon>
    </lineage>
</organism>
<gene>
    <name evidence="3" type="ORF">EQG63_11950</name>
</gene>
<dbReference type="InterPro" id="IPR044528">
    <property type="entry name" value="POD-like_MBL-fold"/>
</dbReference>
<dbReference type="InterPro" id="IPR001763">
    <property type="entry name" value="Rhodanese-like_dom"/>
</dbReference>
<dbReference type="Gene3D" id="3.40.250.10">
    <property type="entry name" value="Rhodanese-like domain"/>
    <property type="match status" value="2"/>
</dbReference>
<dbReference type="SUPFAM" id="SSF56281">
    <property type="entry name" value="Metallo-hydrolase/oxidoreductase"/>
    <property type="match status" value="1"/>
</dbReference>